<evidence type="ECO:0000313" key="1">
    <source>
        <dbReference type="Proteomes" id="UP000887576"/>
    </source>
</evidence>
<dbReference type="Proteomes" id="UP000887576">
    <property type="component" value="Unplaced"/>
</dbReference>
<protein>
    <submittedName>
        <fullName evidence="2">MATH domain-containing protein</fullName>
    </submittedName>
</protein>
<proteinExistence type="predicted"/>
<organism evidence="1 2">
    <name type="scientific">Panagrolaimus sp. JU765</name>
    <dbReference type="NCBI Taxonomy" id="591449"/>
    <lineage>
        <taxon>Eukaryota</taxon>
        <taxon>Metazoa</taxon>
        <taxon>Ecdysozoa</taxon>
        <taxon>Nematoda</taxon>
        <taxon>Chromadorea</taxon>
        <taxon>Rhabditida</taxon>
        <taxon>Tylenchina</taxon>
        <taxon>Panagrolaimomorpha</taxon>
        <taxon>Panagrolaimoidea</taxon>
        <taxon>Panagrolaimidae</taxon>
        <taxon>Panagrolaimus</taxon>
    </lineage>
</organism>
<evidence type="ECO:0000313" key="2">
    <source>
        <dbReference type="WBParaSite" id="JU765_v2.g14921.t2"/>
    </source>
</evidence>
<sequence>MEGRLTAPPEIGCSHGSSSSRAYHKDDSSGSGTSSPVRSNSSHSSSASDDSLRRCSVSREDCNSSPDGTVDDVNRQLLNILVTANNGEMLMTDSAVASLKNYFKHEGLPDDAISRLRATTNNASCQTDPDSSYPPLVQIIRNPSWNSGITTFADIASTSNVTEGVLPLVIRNFSQMTETMRGPIMGIRGVPWRIMVMPRQHVVQKKGTQKCLGFFLQCCPTAYSDNWSCQANAELRLISQKPDVPNFTRKTSHSYTAKENDWGYSCFMTWADILDESQGYIKENTVKVEVSVKAEEPVNILNHDQFQKKIQDYIRLAEIQAQRGYLDKAIEVNTSATKFCKDKDFICQSQLEEQRKILIEKKLKQSIERIEKGTSNSEDNPANVNALRQAMGGGSAARAQKAQKVVKKETEVASKEVARKALAVRPGSKFDMRLEKQYRQATKQQQEKVMKLHEAKLNAAKASQNLAMKTNGSTNKALVAGGRFSESVTTTKNGIHRAVFTNENTEDSEDSITATAENGTDPDVFFNDNELSVHFSGEGHTEFNAQIVRVLEHLKEMNPNFNETMRKTFQQNPSAMSFNEADSFLEEFYGGPASPNAVRECSVQTEELLGSGDFNDAAIVDAAQSKSLPDSPEDKRKVKRAQQSQSGDGHKSSSVADTSEEKLDDFNEPSSPSVGTSNPQPGNSQMEPQINFEEVTEFINSSVCYFQPLPMGNVFEYIERTQDVDNPERPGTATTGKAINSMEFVDHLMRQNIVRLVSDISHSGRPLHVGVDSNIFKTFPGYCPSRPLGQFEQRLIITSLNMMSVNCMNFANIIQKLYKFFASFNIMLVKSNLPTYVKQLEMTIKGSDQSSRTQFTSDPPKIPQNAIEISAADGIDCVLEKSCRKLHEFMVAEMRYMLRMMPGFNPVFNEVIAEAIKAINSLKESNETLKQDNEEERSRQQKLEQKKEHEINEIRNSSNGDKDKIAELTKQLREAKKETKKFERRCKLLETDAVDNKTLKERCEKADEKLTELTLKFNELSAQFSREKQSWQDSKANMVRDRQTVESELKTLRLKEEEMKSQIHKLEQQCSNEKKTYTTTLKVEKDRSIEAECTMLRTVYEYGMKTLERAHKDCKTNVEIWEKRGFRSEAEQDAINKNITAWKDKAEEIKGIIANTKAEFARTFGEIKKGKALSTLPKFVVPAPPPQPDLVPMPQPVATGSQSQPLMSVSGGRRSPIAMASASFVQPTGYPEGSRQLISPSGSKNMTASSSTSRGSITPQPMNPYRNQMISQTQQPAYAVPPHTRSSSTVGIPQPQKTAMYPIGVRPPNYKNGVNVQTPKDNIDNAAAVLAAQSSSISRQPSRTSPVTSMFNSPGAQDVFPSRPVQSTMAGNRWYDPLNAYNDFLPVDPNRWNFGDFNTMTTNRNNAMSPSLAPDGSQIQSAAIGSNRPRPPTWFDANNSPVTNRPS</sequence>
<dbReference type="WBParaSite" id="JU765_v2.g14921.t2">
    <property type="protein sequence ID" value="JU765_v2.g14921.t2"/>
    <property type="gene ID" value="JU765_v2.g14921"/>
</dbReference>
<accession>A0AC34QC44</accession>
<reference evidence="2" key="1">
    <citation type="submission" date="2022-11" db="UniProtKB">
        <authorList>
            <consortium name="WormBaseParasite"/>
        </authorList>
    </citation>
    <scope>IDENTIFICATION</scope>
</reference>
<name>A0AC34QC44_9BILA</name>